<dbReference type="Gene3D" id="3.40.250.10">
    <property type="entry name" value="Rhodanese-like domain"/>
    <property type="match status" value="1"/>
</dbReference>
<dbReference type="PANTHER" id="PTHR30401">
    <property type="entry name" value="TRNA 2-SELENOURIDINE SYNTHASE"/>
    <property type="match status" value="1"/>
</dbReference>
<evidence type="ECO:0000256" key="1">
    <source>
        <dbReference type="ARBA" id="ARBA00023266"/>
    </source>
</evidence>
<keyword evidence="4" id="KW-1185">Reference proteome</keyword>
<comment type="caution">
    <text evidence="3">The sequence shown here is derived from an EMBL/GenBank/DDBJ whole genome shotgun (WGS) entry which is preliminary data.</text>
</comment>
<dbReference type="InterPro" id="IPR001763">
    <property type="entry name" value="Rhodanese-like_dom"/>
</dbReference>
<name>A0A2W7S6M8_9BACT</name>
<dbReference type="NCBIfam" id="NF008750">
    <property type="entry name" value="PRK11784.1-2"/>
    <property type="match status" value="1"/>
</dbReference>
<sequence>MAIEVINIETFLQLRQQLPVFDVRSPGEFEHAHIPNAISLPLFTNEERAIVGTQYKQVGKQPAIKTALPFFAEKMVPMIETVEKVITKNKLPNEIIVHCWRGGMRSAGVAWLLNLYGFKVYTLQGGYKAFRNWALQQFEKNYRLNIIGGYTGSGKTEILKVLQQQGHNVIDLEALAHHKGSAFGGIDMPAQPSQEMFENSLALQLYQHTTLVNNASPIWLEDESQRIGTVNIPIKLFEQMRQSPVYFFDIPFEERLKHIMEGYGKAPKEKLISAIMRIKKRLGGLATKNAINFLLEEDVSNCFSELLIYYDKLYWKGLHNRNNVLELVKTIPALNTNAQNNAQLLQEYLNSTEHD</sequence>
<dbReference type="InterPro" id="IPR016130">
    <property type="entry name" value="Tyr_Pase_AS"/>
</dbReference>
<dbReference type="Pfam" id="PF00581">
    <property type="entry name" value="Rhodanese"/>
    <property type="match status" value="1"/>
</dbReference>
<keyword evidence="1" id="KW-0711">Selenium</keyword>
<evidence type="ECO:0000313" key="3">
    <source>
        <dbReference type="EMBL" id="PZX62897.1"/>
    </source>
</evidence>
<dbReference type="GO" id="GO:0002098">
    <property type="term" value="P:tRNA wobble uridine modification"/>
    <property type="evidence" value="ECO:0007669"/>
    <property type="project" value="InterPro"/>
</dbReference>
<protein>
    <submittedName>
        <fullName evidence="3">tRNA 2-selenouridine synthase</fullName>
    </submittedName>
</protein>
<gene>
    <name evidence="3" type="ORF">LX80_01592</name>
</gene>
<dbReference type="EMBL" id="QKZV01000004">
    <property type="protein sequence ID" value="PZX62897.1"/>
    <property type="molecule type" value="Genomic_DNA"/>
</dbReference>
<reference evidence="3 4" key="1">
    <citation type="submission" date="2018-06" db="EMBL/GenBank/DDBJ databases">
        <title>Genomic Encyclopedia of Archaeal and Bacterial Type Strains, Phase II (KMG-II): from individual species to whole genera.</title>
        <authorList>
            <person name="Goeker M."/>
        </authorList>
    </citation>
    <scope>NUCLEOTIDE SEQUENCE [LARGE SCALE GENOMIC DNA]</scope>
    <source>
        <strain evidence="3 4">DSM 23241</strain>
    </source>
</reference>
<dbReference type="NCBIfam" id="TIGR03167">
    <property type="entry name" value="tRNA_sel_U_synt"/>
    <property type="match status" value="1"/>
</dbReference>
<dbReference type="RefSeq" id="WP_111295010.1">
    <property type="nucleotide sequence ID" value="NZ_QKZV01000004.1"/>
</dbReference>
<dbReference type="GO" id="GO:0043828">
    <property type="term" value="F:tRNA 2-selenouridine synthase activity"/>
    <property type="evidence" value="ECO:0007669"/>
    <property type="project" value="InterPro"/>
</dbReference>
<dbReference type="InterPro" id="IPR017582">
    <property type="entry name" value="SelU"/>
</dbReference>
<dbReference type="OrthoDB" id="9808735at2"/>
<feature type="domain" description="Rhodanese" evidence="2">
    <location>
        <begin position="14"/>
        <end position="139"/>
    </location>
</feature>
<organism evidence="3 4">
    <name type="scientific">Hydrotalea sandarakina</name>
    <dbReference type="NCBI Taxonomy" id="1004304"/>
    <lineage>
        <taxon>Bacteria</taxon>
        <taxon>Pseudomonadati</taxon>
        <taxon>Bacteroidota</taxon>
        <taxon>Chitinophagia</taxon>
        <taxon>Chitinophagales</taxon>
        <taxon>Chitinophagaceae</taxon>
        <taxon>Hydrotalea</taxon>
    </lineage>
</organism>
<dbReference type="AlphaFoldDB" id="A0A2W7S6M8"/>
<dbReference type="InterPro" id="IPR027417">
    <property type="entry name" value="P-loop_NTPase"/>
</dbReference>
<dbReference type="PANTHER" id="PTHR30401:SF0">
    <property type="entry name" value="TRNA 2-SELENOURIDINE SYNTHASE"/>
    <property type="match status" value="1"/>
</dbReference>
<dbReference type="Proteomes" id="UP000249720">
    <property type="component" value="Unassembled WGS sequence"/>
</dbReference>
<dbReference type="SUPFAM" id="SSF52540">
    <property type="entry name" value="P-loop containing nucleoside triphosphate hydrolases"/>
    <property type="match status" value="1"/>
</dbReference>
<dbReference type="InterPro" id="IPR036873">
    <property type="entry name" value="Rhodanese-like_dom_sf"/>
</dbReference>
<dbReference type="SMART" id="SM00450">
    <property type="entry name" value="RHOD"/>
    <property type="match status" value="1"/>
</dbReference>
<dbReference type="PROSITE" id="PS00383">
    <property type="entry name" value="TYR_PHOSPHATASE_1"/>
    <property type="match status" value="1"/>
</dbReference>
<dbReference type="SUPFAM" id="SSF52821">
    <property type="entry name" value="Rhodanese/Cell cycle control phosphatase"/>
    <property type="match status" value="1"/>
</dbReference>
<accession>A0A2W7S6M8</accession>
<proteinExistence type="predicted"/>
<evidence type="ECO:0000259" key="2">
    <source>
        <dbReference type="PROSITE" id="PS50206"/>
    </source>
</evidence>
<dbReference type="InterPro" id="IPR058840">
    <property type="entry name" value="AAA_SelU"/>
</dbReference>
<dbReference type="Pfam" id="PF26341">
    <property type="entry name" value="AAA_SelU"/>
    <property type="match status" value="1"/>
</dbReference>
<dbReference type="PROSITE" id="PS50206">
    <property type="entry name" value="RHODANESE_3"/>
    <property type="match status" value="1"/>
</dbReference>
<evidence type="ECO:0000313" key="4">
    <source>
        <dbReference type="Proteomes" id="UP000249720"/>
    </source>
</evidence>